<dbReference type="UniPathway" id="UPA00038">
    <property type="reaction ID" value="UER00491"/>
</dbReference>
<feature type="binding site" evidence="10">
    <location>
        <position position="161"/>
    </location>
    <ligand>
        <name>NAD(+)</name>
        <dbReference type="ChEBI" id="CHEBI:57540"/>
    </ligand>
</feature>
<evidence type="ECO:0000256" key="7">
    <source>
        <dbReference type="PIRNR" id="PIRNR000124"/>
    </source>
</evidence>
<dbReference type="PIRSF" id="PIRSF500134">
    <property type="entry name" value="UDPglc_DH_bac"/>
    <property type="match status" value="1"/>
</dbReference>
<dbReference type="InterPro" id="IPR036291">
    <property type="entry name" value="NAD(P)-bd_dom_sf"/>
</dbReference>
<feature type="binding site" evidence="9">
    <location>
        <begin position="158"/>
        <end position="161"/>
    </location>
    <ligand>
        <name>substrate</name>
    </ligand>
</feature>
<evidence type="ECO:0000256" key="4">
    <source>
        <dbReference type="ARBA" id="ARBA00023002"/>
    </source>
</evidence>
<feature type="domain" description="UDP-glucose/GDP-mannose dehydrogenase C-terminal" evidence="11">
    <location>
        <begin position="317"/>
        <end position="426"/>
    </location>
</feature>
<dbReference type="InterPro" id="IPR017476">
    <property type="entry name" value="UDP-Glc/GDP-Man"/>
</dbReference>
<feature type="binding site" evidence="10">
    <location>
        <position position="30"/>
    </location>
    <ligand>
        <name>NAD(+)</name>
        <dbReference type="ChEBI" id="CHEBI:57540"/>
    </ligand>
</feature>
<evidence type="ECO:0000256" key="10">
    <source>
        <dbReference type="PIRSR" id="PIRSR500134-3"/>
    </source>
</evidence>
<dbReference type="GO" id="GO:0051287">
    <property type="term" value="F:NAD binding"/>
    <property type="evidence" value="ECO:0007669"/>
    <property type="project" value="InterPro"/>
</dbReference>
<dbReference type="PIRSF" id="PIRSF000124">
    <property type="entry name" value="UDPglc_GDPman_dh"/>
    <property type="match status" value="1"/>
</dbReference>
<evidence type="ECO:0000313" key="12">
    <source>
        <dbReference type="EMBL" id="SEM87363.1"/>
    </source>
</evidence>
<dbReference type="Pfam" id="PF03720">
    <property type="entry name" value="UDPG_MGDP_dh_C"/>
    <property type="match status" value="1"/>
</dbReference>
<evidence type="ECO:0000256" key="8">
    <source>
        <dbReference type="PIRSR" id="PIRSR500134-1"/>
    </source>
</evidence>
<evidence type="ECO:0000256" key="1">
    <source>
        <dbReference type="ARBA" id="ARBA00004701"/>
    </source>
</evidence>
<comment type="catalytic activity">
    <reaction evidence="6 7">
        <text>UDP-alpha-D-glucose + 2 NAD(+) + H2O = UDP-alpha-D-glucuronate + 2 NADH + 3 H(+)</text>
        <dbReference type="Rhea" id="RHEA:23596"/>
        <dbReference type="ChEBI" id="CHEBI:15377"/>
        <dbReference type="ChEBI" id="CHEBI:15378"/>
        <dbReference type="ChEBI" id="CHEBI:57540"/>
        <dbReference type="ChEBI" id="CHEBI:57945"/>
        <dbReference type="ChEBI" id="CHEBI:58052"/>
        <dbReference type="ChEBI" id="CHEBI:58885"/>
        <dbReference type="EC" id="1.1.1.22"/>
    </reaction>
</comment>
<dbReference type="Gene3D" id="1.20.5.170">
    <property type="match status" value="1"/>
</dbReference>
<dbReference type="STRING" id="917.SAMN05216326_10448"/>
<dbReference type="OrthoDB" id="9803238at2"/>
<dbReference type="InterPro" id="IPR036220">
    <property type="entry name" value="UDP-Glc/GDP-Man_DH_C_sf"/>
</dbReference>
<feature type="binding site" evidence="9">
    <location>
        <position position="265"/>
    </location>
    <ligand>
        <name>substrate</name>
    </ligand>
</feature>
<dbReference type="SUPFAM" id="SSF48179">
    <property type="entry name" value="6-phosphogluconate dehydrogenase C-terminal domain-like"/>
    <property type="match status" value="1"/>
</dbReference>
<feature type="binding site" evidence="9">
    <location>
        <position position="324"/>
    </location>
    <ligand>
        <name>substrate</name>
    </ligand>
</feature>
<dbReference type="SUPFAM" id="SSF52413">
    <property type="entry name" value="UDP-glucose/GDP-mannose dehydrogenase C-terminal domain"/>
    <property type="match status" value="1"/>
</dbReference>
<dbReference type="RefSeq" id="WP_090628015.1">
    <property type="nucleotide sequence ID" value="NZ_FOCP01000003.1"/>
</dbReference>
<dbReference type="PANTHER" id="PTHR43750">
    <property type="entry name" value="UDP-GLUCOSE 6-DEHYDROGENASE TUAD"/>
    <property type="match status" value="1"/>
</dbReference>
<protein>
    <recommendedName>
        <fullName evidence="3 7">UDP-glucose 6-dehydrogenase</fullName>
        <ecNumber evidence="3 7">1.1.1.22</ecNumber>
    </recommendedName>
</protein>
<feature type="binding site" evidence="10">
    <location>
        <position position="35"/>
    </location>
    <ligand>
        <name>NAD(+)</name>
        <dbReference type="ChEBI" id="CHEBI:57540"/>
    </ligand>
</feature>
<dbReference type="InterPro" id="IPR014027">
    <property type="entry name" value="UDP-Glc/GDP-Man_DH_C"/>
</dbReference>
<dbReference type="Pfam" id="PF00984">
    <property type="entry name" value="UDPG_MGDP_dh"/>
    <property type="match status" value="1"/>
</dbReference>
<dbReference type="Pfam" id="PF03721">
    <property type="entry name" value="UDPG_MGDP_dh_N"/>
    <property type="match status" value="1"/>
</dbReference>
<dbReference type="AlphaFoldDB" id="A0A1H8BX62"/>
<feature type="binding site" evidence="10">
    <location>
        <position position="86"/>
    </location>
    <ligand>
        <name>NAD(+)</name>
        <dbReference type="ChEBI" id="CHEBI:57540"/>
    </ligand>
</feature>
<dbReference type="InterPro" id="IPR001732">
    <property type="entry name" value="UDP-Glc/GDP-Man_DH_N"/>
</dbReference>
<sequence>MDISVFGLGYVGAVSLACLAKEGHNVTGVDIDKTKLELIQSGKSPVIETGMPELVQEVVASGRVKLSESTQDAVSQTQLSFVCVGTPSQSNGNQDQTAVLRLTEQLGEALKSKTDHHIIVFRSTLLPGTVINILIPLLEKFSGKSNGIDFDVCFQPEFLREGSSIKDYYKPPFTVVGLSSDKPKAVFDKLFSGLPAEIIYTDIATAETMKYFCNIFHALKITFANEVARLCESIQVDPHAVMNLICKDKQLNISSAYMKPGFSFGGSCLPKDLRAINYIAKQNDVDIPMLRGVLPSNRAHLDCALQKITQTGLKKIGFVGLSFKSGTDDLRESPLVDLAEKLIGKGFSLKIYDPEVNISKLIGANKYFIETSIPHIGSLMTTDYENLLSTSEIIVVGISDPHLTTTLIESSRKEQIILDLVNMKERDKLRATYIGMCWK</sequence>
<dbReference type="InterPro" id="IPR008927">
    <property type="entry name" value="6-PGluconate_DH-like_C_sf"/>
</dbReference>
<dbReference type="SUPFAM" id="SSF51735">
    <property type="entry name" value="NAD(P)-binding Rossmann-fold domains"/>
    <property type="match status" value="1"/>
</dbReference>
<dbReference type="GO" id="GO:0003979">
    <property type="term" value="F:UDP-glucose 6-dehydrogenase activity"/>
    <property type="evidence" value="ECO:0007669"/>
    <property type="project" value="UniProtKB-EC"/>
</dbReference>
<dbReference type="GO" id="GO:0006065">
    <property type="term" value="P:UDP-glucuronate biosynthetic process"/>
    <property type="evidence" value="ECO:0007669"/>
    <property type="project" value="UniProtKB-UniPathway"/>
</dbReference>
<reference evidence="12 13" key="1">
    <citation type="submission" date="2016-10" db="EMBL/GenBank/DDBJ databases">
        <authorList>
            <person name="de Groot N.N."/>
        </authorList>
    </citation>
    <scope>NUCLEOTIDE SEQUENCE [LARGE SCALE GENOMIC DNA]</scope>
    <source>
        <strain evidence="12 13">Nm22</strain>
    </source>
</reference>
<feature type="binding site" evidence="10">
    <location>
        <position position="124"/>
    </location>
    <ligand>
        <name>NAD(+)</name>
        <dbReference type="ChEBI" id="CHEBI:57540"/>
    </ligand>
</feature>
<organism evidence="12 13">
    <name type="scientific">Nitrosomonas marina</name>
    <dbReference type="NCBI Taxonomy" id="917"/>
    <lineage>
        <taxon>Bacteria</taxon>
        <taxon>Pseudomonadati</taxon>
        <taxon>Pseudomonadota</taxon>
        <taxon>Betaproteobacteria</taxon>
        <taxon>Nitrosomonadales</taxon>
        <taxon>Nitrosomonadaceae</taxon>
        <taxon>Nitrosomonas</taxon>
    </lineage>
</organism>
<evidence type="ECO:0000256" key="5">
    <source>
        <dbReference type="ARBA" id="ARBA00023027"/>
    </source>
</evidence>
<dbReference type="SMART" id="SM00984">
    <property type="entry name" value="UDPG_MGDP_dh_C"/>
    <property type="match status" value="1"/>
</dbReference>
<dbReference type="EC" id="1.1.1.22" evidence="3 7"/>
<comment type="similarity">
    <text evidence="2 7">Belongs to the UDP-glucose/GDP-mannose dehydrogenase family.</text>
</comment>
<dbReference type="InterPro" id="IPR028357">
    <property type="entry name" value="UDPglc_DH_bac"/>
</dbReference>
<dbReference type="EMBL" id="FOCP01000003">
    <property type="protein sequence ID" value="SEM87363.1"/>
    <property type="molecule type" value="Genomic_DNA"/>
</dbReference>
<name>A0A1H8BX62_9PROT</name>
<keyword evidence="5 7" id="KW-0520">NAD</keyword>
<evidence type="ECO:0000256" key="2">
    <source>
        <dbReference type="ARBA" id="ARBA00006601"/>
    </source>
</evidence>
<feature type="binding site" evidence="9">
    <location>
        <position position="210"/>
    </location>
    <ligand>
        <name>substrate</name>
    </ligand>
</feature>
<evidence type="ECO:0000256" key="9">
    <source>
        <dbReference type="PIRSR" id="PIRSR500134-2"/>
    </source>
</evidence>
<dbReference type="Proteomes" id="UP000199459">
    <property type="component" value="Unassembled WGS sequence"/>
</dbReference>
<dbReference type="PANTHER" id="PTHR43750:SF1">
    <property type="entry name" value="GDP-MANNOSE 6-DEHYDROGENASE"/>
    <property type="match status" value="1"/>
</dbReference>
<evidence type="ECO:0000256" key="3">
    <source>
        <dbReference type="ARBA" id="ARBA00012954"/>
    </source>
</evidence>
<evidence type="ECO:0000313" key="13">
    <source>
        <dbReference type="Proteomes" id="UP000199459"/>
    </source>
</evidence>
<gene>
    <name evidence="12" type="ORF">SAMN05216325_103162</name>
</gene>
<feature type="binding site" evidence="10">
    <location>
        <position position="271"/>
    </location>
    <ligand>
        <name>NAD(+)</name>
        <dbReference type="ChEBI" id="CHEBI:57540"/>
    </ligand>
</feature>
<dbReference type="NCBIfam" id="TIGR03026">
    <property type="entry name" value="NDP-sugDHase"/>
    <property type="match status" value="1"/>
</dbReference>
<dbReference type="Gene3D" id="3.40.50.720">
    <property type="entry name" value="NAD(P)-binding Rossmann-like Domain"/>
    <property type="match status" value="2"/>
</dbReference>
<dbReference type="GO" id="GO:0000271">
    <property type="term" value="P:polysaccharide biosynthetic process"/>
    <property type="evidence" value="ECO:0007669"/>
    <property type="project" value="InterPro"/>
</dbReference>
<keyword evidence="4 7" id="KW-0560">Oxidoreductase</keyword>
<feature type="binding site" evidence="9">
    <location>
        <begin position="257"/>
        <end position="261"/>
    </location>
    <ligand>
        <name>substrate</name>
    </ligand>
</feature>
<comment type="pathway">
    <text evidence="1">Nucleotide-sugar biosynthesis; UDP-alpha-D-glucuronate biosynthesis; UDP-alpha-D-glucuronate from UDP-alpha-D-glucose: step 1/1.</text>
</comment>
<evidence type="ECO:0000256" key="6">
    <source>
        <dbReference type="ARBA" id="ARBA00047473"/>
    </source>
</evidence>
<feature type="binding site" evidence="10">
    <location>
        <position position="331"/>
    </location>
    <ligand>
        <name>NAD(+)</name>
        <dbReference type="ChEBI" id="CHEBI:57540"/>
    </ligand>
</feature>
<proteinExistence type="inferred from homology"/>
<accession>A0A1H8BX62</accession>
<feature type="active site" description="Nucleophile" evidence="8">
    <location>
        <position position="268"/>
    </location>
</feature>
<evidence type="ECO:0000259" key="11">
    <source>
        <dbReference type="SMART" id="SM00984"/>
    </source>
</evidence>
<dbReference type="InterPro" id="IPR014026">
    <property type="entry name" value="UDP-Glc/GDP-Man_DH_dimer"/>
</dbReference>